<dbReference type="OrthoDB" id="410044at2759"/>
<keyword evidence="7" id="KW-1185">Reference proteome</keyword>
<dbReference type="AlphaFoldDB" id="A0A1Y2IE16"/>
<evidence type="ECO:0008006" key="8">
    <source>
        <dbReference type="Google" id="ProtNLM"/>
    </source>
</evidence>
<dbReference type="SMART" id="SM00441">
    <property type="entry name" value="FF"/>
    <property type="match status" value="4"/>
</dbReference>
<evidence type="ECO:0000256" key="1">
    <source>
        <dbReference type="ARBA" id="ARBA00022737"/>
    </source>
</evidence>
<evidence type="ECO:0000256" key="2">
    <source>
        <dbReference type="SAM" id="Coils"/>
    </source>
</evidence>
<dbReference type="Pfam" id="PF00397">
    <property type="entry name" value="WW"/>
    <property type="match status" value="1"/>
</dbReference>
<feature type="compositionally biased region" description="Basic and acidic residues" evidence="3">
    <location>
        <begin position="124"/>
        <end position="165"/>
    </location>
</feature>
<dbReference type="InterPro" id="IPR045148">
    <property type="entry name" value="TCRG1-like"/>
</dbReference>
<dbReference type="Gene3D" id="2.20.70.10">
    <property type="match status" value="2"/>
</dbReference>
<keyword evidence="2" id="KW-0175">Coiled coil</keyword>
<evidence type="ECO:0000313" key="7">
    <source>
        <dbReference type="Proteomes" id="UP000193067"/>
    </source>
</evidence>
<dbReference type="PANTHER" id="PTHR15377">
    <property type="entry name" value="TRANSCRIPTION ELONGATION REGULATOR 1"/>
    <property type="match status" value="1"/>
</dbReference>
<accession>A0A1Y2IE16</accession>
<feature type="compositionally biased region" description="Basic and acidic residues" evidence="3">
    <location>
        <begin position="476"/>
        <end position="504"/>
    </location>
</feature>
<feature type="region of interest" description="Disordered" evidence="3">
    <location>
        <begin position="124"/>
        <end position="259"/>
    </location>
</feature>
<evidence type="ECO:0000259" key="5">
    <source>
        <dbReference type="PROSITE" id="PS51676"/>
    </source>
</evidence>
<sequence>MAAVPPVPFAVPPPLPPGWTEHISPTGQPYYYNTQTGESTYVRPLPAFPIIPQAAAAVPAAAAPAHKKPKKEKPVVKTPIPGTEWLRVITNEGNTFYTHTGRKQSVWTVPDEIKEAVEQLERDEALKKAKEAEASAQRAEEQKAKEAERKRHQAQEKVAKRKAEEVVPVDEIVVSKKPKVSDEQDEDRDEEDEDEEDDDDDESEEEEWQKEAAAQLAKEAEEEKRRQEEEKRRQDEEARKLKEAEKQKGTPQINMPERVDLSIDEAKALFKTLLREKNINPLHPWDTSLPLFVSDPRYVLLPSVSARREAFDEYCRERARELRESKVKVEKETLDPKQEFEKLLKEEVKSTRTSWTEWRRQWKKDRRFYGWGRDDREREKRFREYLKELGEHKRAAALKAEKDFFALLKESGLAKPGAVWKEIKKHLVSDPRYDAVGSSSLREELFNTYIKAGASDPAANSSTSDGAGAPQSSEIPEGKEEDRERRRKERMERAVKEREEKVRAERSKVEAAIDRSKQGLTKEEGELEFRTMLTDAIRDSQVTWETVLPQLEKDPRFVNSPLPLNHQLHLFHAHINALRAKHLANLNALFASHAPALNTPFTALPVASLLSSLPVTKLGYDVEQLEREYDKWQRERWTEARAAFDQMLSENSFVEFWGRLGKMEGKGVNVSITNEDLGEDEEEAQVDMKALAKNVDLKEMIKVLKNDKRYLVFDHVPEQREQWLRDYLSQLSAPTLSVHVPEK</sequence>
<proteinExistence type="predicted"/>
<evidence type="ECO:0000259" key="4">
    <source>
        <dbReference type="PROSITE" id="PS50020"/>
    </source>
</evidence>
<dbReference type="Gene3D" id="1.10.10.440">
    <property type="entry name" value="FF domain"/>
    <property type="match status" value="5"/>
</dbReference>
<dbReference type="GO" id="GO:0005634">
    <property type="term" value="C:nucleus"/>
    <property type="evidence" value="ECO:0007669"/>
    <property type="project" value="TreeGrafter"/>
</dbReference>
<protein>
    <recommendedName>
        <fullName evidence="8">WW domain-containing protein</fullName>
    </recommendedName>
</protein>
<feature type="compositionally biased region" description="Acidic residues" evidence="3">
    <location>
        <begin position="183"/>
        <end position="208"/>
    </location>
</feature>
<dbReference type="SUPFAM" id="SSF51045">
    <property type="entry name" value="WW domain"/>
    <property type="match status" value="2"/>
</dbReference>
<dbReference type="InterPro" id="IPR036020">
    <property type="entry name" value="WW_dom_sf"/>
</dbReference>
<feature type="domain" description="WW" evidence="4">
    <location>
        <begin position="13"/>
        <end position="46"/>
    </location>
</feature>
<evidence type="ECO:0000313" key="6">
    <source>
        <dbReference type="EMBL" id="OSC98923.1"/>
    </source>
</evidence>
<dbReference type="CDD" id="cd00201">
    <property type="entry name" value="WW"/>
    <property type="match status" value="1"/>
</dbReference>
<feature type="compositionally biased region" description="Basic and acidic residues" evidence="3">
    <location>
        <begin position="218"/>
        <end position="248"/>
    </location>
</feature>
<dbReference type="GO" id="GO:0070063">
    <property type="term" value="F:RNA polymerase binding"/>
    <property type="evidence" value="ECO:0007669"/>
    <property type="project" value="InterPro"/>
</dbReference>
<dbReference type="EMBL" id="KZ084132">
    <property type="protein sequence ID" value="OSC98923.1"/>
    <property type="molecule type" value="Genomic_DNA"/>
</dbReference>
<feature type="compositionally biased region" description="Polar residues" evidence="3">
    <location>
        <begin position="458"/>
        <end position="474"/>
    </location>
</feature>
<reference evidence="6 7" key="1">
    <citation type="journal article" date="2015" name="Biotechnol. Biofuels">
        <title>Enhanced degradation of softwood versus hardwood by the white-rot fungus Pycnoporus coccineus.</title>
        <authorList>
            <person name="Couturier M."/>
            <person name="Navarro D."/>
            <person name="Chevret D."/>
            <person name="Henrissat B."/>
            <person name="Piumi F."/>
            <person name="Ruiz-Duenas F.J."/>
            <person name="Martinez A.T."/>
            <person name="Grigoriev I.V."/>
            <person name="Riley R."/>
            <person name="Lipzen A."/>
            <person name="Berrin J.G."/>
            <person name="Master E.R."/>
            <person name="Rosso M.N."/>
        </authorList>
    </citation>
    <scope>NUCLEOTIDE SEQUENCE [LARGE SCALE GENOMIC DNA]</scope>
    <source>
        <strain evidence="6 7">BRFM310</strain>
    </source>
</reference>
<dbReference type="PANTHER" id="PTHR15377:SF3">
    <property type="entry name" value="WW DOMAIN-CONTAINING PROTEIN"/>
    <property type="match status" value="1"/>
</dbReference>
<dbReference type="GO" id="GO:0003712">
    <property type="term" value="F:transcription coregulator activity"/>
    <property type="evidence" value="ECO:0007669"/>
    <property type="project" value="TreeGrafter"/>
</dbReference>
<dbReference type="PROSITE" id="PS51676">
    <property type="entry name" value="FF"/>
    <property type="match status" value="3"/>
</dbReference>
<dbReference type="InterPro" id="IPR001202">
    <property type="entry name" value="WW_dom"/>
</dbReference>
<feature type="domain" description="FF" evidence="5">
    <location>
        <begin position="394"/>
        <end position="452"/>
    </location>
</feature>
<feature type="region of interest" description="Disordered" evidence="3">
    <location>
        <begin position="1"/>
        <end position="31"/>
    </location>
</feature>
<dbReference type="InterPro" id="IPR002713">
    <property type="entry name" value="FF_domain"/>
</dbReference>
<dbReference type="STRING" id="1353009.A0A1Y2IE16"/>
<name>A0A1Y2IE16_TRAC3</name>
<keyword evidence="1" id="KW-0677">Repeat</keyword>
<feature type="coiled-coil region" evidence="2">
    <location>
        <begin position="615"/>
        <end position="642"/>
    </location>
</feature>
<dbReference type="Pfam" id="PF01846">
    <property type="entry name" value="FF"/>
    <property type="match status" value="3"/>
</dbReference>
<feature type="domain" description="FF" evidence="5">
    <location>
        <begin position="263"/>
        <end position="317"/>
    </location>
</feature>
<dbReference type="SMART" id="SM00456">
    <property type="entry name" value="WW"/>
    <property type="match status" value="2"/>
</dbReference>
<evidence type="ECO:0000256" key="3">
    <source>
        <dbReference type="SAM" id="MobiDB-lite"/>
    </source>
</evidence>
<feature type="region of interest" description="Disordered" evidence="3">
    <location>
        <begin position="454"/>
        <end position="504"/>
    </location>
</feature>
<feature type="compositionally biased region" description="Pro residues" evidence="3">
    <location>
        <begin position="1"/>
        <end position="17"/>
    </location>
</feature>
<dbReference type="PROSITE" id="PS50020">
    <property type="entry name" value="WW_DOMAIN_2"/>
    <property type="match status" value="1"/>
</dbReference>
<feature type="domain" description="FF" evidence="5">
    <location>
        <begin position="333"/>
        <end position="388"/>
    </location>
</feature>
<gene>
    <name evidence="6" type="ORF">PYCCODRAFT_1470576</name>
</gene>
<dbReference type="InterPro" id="IPR036517">
    <property type="entry name" value="FF_domain_sf"/>
</dbReference>
<organism evidence="6 7">
    <name type="scientific">Trametes coccinea (strain BRFM310)</name>
    <name type="common">Pycnoporus coccineus</name>
    <dbReference type="NCBI Taxonomy" id="1353009"/>
    <lineage>
        <taxon>Eukaryota</taxon>
        <taxon>Fungi</taxon>
        <taxon>Dikarya</taxon>
        <taxon>Basidiomycota</taxon>
        <taxon>Agaricomycotina</taxon>
        <taxon>Agaricomycetes</taxon>
        <taxon>Polyporales</taxon>
        <taxon>Polyporaceae</taxon>
        <taxon>Trametes</taxon>
    </lineage>
</organism>
<dbReference type="SUPFAM" id="SSF81698">
    <property type="entry name" value="FF domain"/>
    <property type="match status" value="4"/>
</dbReference>
<dbReference type="PROSITE" id="PS01159">
    <property type="entry name" value="WW_DOMAIN_1"/>
    <property type="match status" value="1"/>
</dbReference>
<dbReference type="Proteomes" id="UP000193067">
    <property type="component" value="Unassembled WGS sequence"/>
</dbReference>